<dbReference type="STRING" id="411467.BACCAP_04455"/>
<dbReference type="InterPro" id="IPR008928">
    <property type="entry name" value="6-hairpin_glycosidase_sf"/>
</dbReference>
<sequence length="1470" mass="159031">MLKRGISLLLTMALLCGLLVSTAAAADTGGAIDRSQALDKLSAYDQVFTDMGSTSKDSMPIGNGSMASNVWVEEDGDLVLYLSRSDAYSEATRLLKVGRVRVSAQYEDGSNVFSAGTAFEQKLVLEEGAIYITAGEGDKKVSFKLWIDGDYDVLELEASAAAPITLTVTNDLWRTEPLTMDKSGGNNRSFIGVHINYGDELPTESADVVADRTGGNQLLWYHRNETSLYEKMVSYQKLDQEIADYYTKYPDPYLHNTFGALVEGAGFTAADTKTLTTAEAGTDFDLHIYTHCAQTDTAEEWEQQLEERKAAAEAAGKDSRWDAHTAWWRDVWTRSWIFITGDATAEAVTQGCILQRYQVACMGEADEAIHFNGGLFTMCTNASQGDDYRDWGSMYWHQNTRLVYWPMLAAGDYEFMKAYFDMYLDALPLRKEISTEFFGKEGAYYPEQMYAYGADGTRDKLQWAIDGTGDYTTYHWQNGFEVVQMMLDYYDMTGDETMVEDYIVPLAQELIRFYWNMYYDPDTGLLNITPSNALEEYWNCTNPTDHIAGLTAILPRLLALTNSAATAELKAEWQACYEALPAVKESDDGSRYLPAYQYGATKNSENPELYTVFPYRLATIDSDPETLQKGINTFNSRLFKMNGCWHQDGVQAALLGLTENARSNVSYGLTATDSGCKFPGYWMKGNDEVPDFDNGGQASLALQRMLLQSYEERIYVLPAWPEEWDVDFCLNANYNTAVRLVYSGGQITTLEVESDDPDRVDDIIPPTISVSQTLEFEALDYSVSNPDMTIPPAQAADGSASGGAIVTFKPDEAGESITFTLKDIQAGTYDLSLRLKQFSGYGVYQFSVNGTETGEAFDGSSGSGYTTLTLGQAELKEGENTFTLTVTGEGANGSGLNAALDSLTISMEKPVEIEGSPRQITAFSINGTQGHISGTEITLELPEGTDLTALVPEITVSQGAVVSPESGVAQDFTSPVTYTVTGADGKTRVYTVTVTLVALEPTVEYVDNGDSRIVYTGTWKDPYAADGYYGGDQVSSNSDDAAASLTFVGTGVGYVTEISTSCGLVEVSIDGQVAETVDTYTSAAIGTKQLELFTKTDLPYGAHTISIRLAGASGSSNPHVKLDAFKIYTDAVGAVNVTPSTAEVHPGESVTFTAAVSGAETVQEVTWSVSGNQSEETAVSEEGILTVAGNETAGQLVVTATSVADPSRKGSAAVTVIEDAEETIPTIPTYQIKTEAEHGTVKASPSWAWAGQKVQLTIQPDEGYVVDSVTVTDSSGKDVAVSGNTFTMPNGSVTVYVTFKAEEMEPLFPDMPADAWYSEAVAWAVEQGVMQGVSGGLFDPDGAVTRATVWTVLSRMAGEETDGGESWYAKAQTWAVAEGISDGTNPEGTITREQLAAMLYRYSGSPETEADLSSYPDSGDVSGWAADAMAWAVETGLITGGDGGKLLPGTGTDRAQLATILMRFAQQTKA</sequence>
<dbReference type="Gene3D" id="2.60.120.260">
    <property type="entry name" value="Galactose-binding domain-like"/>
    <property type="match status" value="2"/>
</dbReference>
<gene>
    <name evidence="5" type="ORF">BACCAP_04455</name>
</gene>
<evidence type="ECO:0000256" key="1">
    <source>
        <dbReference type="ARBA" id="ARBA00022737"/>
    </source>
</evidence>
<dbReference type="InterPro" id="IPR008979">
    <property type="entry name" value="Galactose-bd-like_sf"/>
</dbReference>
<dbReference type="eggNOG" id="COG1554">
    <property type="taxonomic scope" value="Bacteria"/>
</dbReference>
<dbReference type="PROSITE" id="PS50835">
    <property type="entry name" value="IG_LIKE"/>
    <property type="match status" value="1"/>
</dbReference>
<keyword evidence="1" id="KW-0677">Repeat</keyword>
<dbReference type="InterPro" id="IPR001119">
    <property type="entry name" value="SLH_dom"/>
</dbReference>
<dbReference type="Pfam" id="PF18961">
    <property type="entry name" value="DUF5703_N"/>
    <property type="match status" value="1"/>
</dbReference>
<dbReference type="RefSeq" id="WP_006574926.1">
    <property type="nucleotide sequence ID" value="NZ_AAXG02000047.1"/>
</dbReference>
<dbReference type="Gene3D" id="2.60.40.2340">
    <property type="match status" value="1"/>
</dbReference>
<dbReference type="InterPro" id="IPR043757">
    <property type="entry name" value="DUF5703_N"/>
</dbReference>
<comment type="caution">
    <text evidence="5">The sequence shown here is derived from an EMBL/GenBank/DDBJ whole genome shotgun (WGS) entry which is preliminary data.</text>
</comment>
<dbReference type="Pfam" id="PF22124">
    <property type="entry name" value="Glyco_hydro_95_cat"/>
    <property type="match status" value="1"/>
</dbReference>
<dbReference type="PROSITE" id="PS51272">
    <property type="entry name" value="SLH"/>
    <property type="match status" value="2"/>
</dbReference>
<dbReference type="PANTHER" id="PTHR31084">
    <property type="entry name" value="ALPHA-L-FUCOSIDASE 2"/>
    <property type="match status" value="1"/>
</dbReference>
<dbReference type="OrthoDB" id="9802600at2"/>
<organism evidence="5 6">
    <name type="scientific">Pseudoflavonifractor capillosus ATCC 29799</name>
    <dbReference type="NCBI Taxonomy" id="411467"/>
    <lineage>
        <taxon>Bacteria</taxon>
        <taxon>Bacillati</taxon>
        <taxon>Bacillota</taxon>
        <taxon>Clostridia</taxon>
        <taxon>Eubacteriales</taxon>
        <taxon>Oscillospiraceae</taxon>
        <taxon>Pseudoflavonifractor</taxon>
    </lineage>
</organism>
<evidence type="ECO:0000313" key="6">
    <source>
        <dbReference type="Proteomes" id="UP000003639"/>
    </source>
</evidence>
<evidence type="ECO:0000259" key="3">
    <source>
        <dbReference type="PROSITE" id="PS50835"/>
    </source>
</evidence>
<keyword evidence="6" id="KW-1185">Reference proteome</keyword>
<reference evidence="5 6" key="2">
    <citation type="submission" date="2007-06" db="EMBL/GenBank/DDBJ databases">
        <title>Draft genome sequence of Pseudoflavonifractor capillosus ATCC 29799.</title>
        <authorList>
            <person name="Sudarsanam P."/>
            <person name="Ley R."/>
            <person name="Guruge J."/>
            <person name="Turnbaugh P.J."/>
            <person name="Mahowald M."/>
            <person name="Liep D."/>
            <person name="Gordon J."/>
        </authorList>
    </citation>
    <scope>NUCLEOTIDE SEQUENCE [LARGE SCALE GENOMIC DNA]</scope>
    <source>
        <strain evidence="5 6">ATCC 29799</strain>
    </source>
</reference>
<evidence type="ECO:0000313" key="5">
    <source>
        <dbReference type="EMBL" id="EDM97975.1"/>
    </source>
</evidence>
<dbReference type="SUPFAM" id="SSF48208">
    <property type="entry name" value="Six-hairpin glycosidases"/>
    <property type="match status" value="1"/>
</dbReference>
<dbReference type="InterPro" id="IPR007110">
    <property type="entry name" value="Ig-like_dom"/>
</dbReference>
<feature type="domain" description="SLH" evidence="4">
    <location>
        <begin position="1412"/>
        <end position="1470"/>
    </location>
</feature>
<dbReference type="SUPFAM" id="SSF49785">
    <property type="entry name" value="Galactose-binding domain-like"/>
    <property type="match status" value="1"/>
</dbReference>
<feature type="domain" description="Ig-like" evidence="3">
    <location>
        <begin position="1118"/>
        <end position="1215"/>
    </location>
</feature>
<protein>
    <submittedName>
        <fullName evidence="5">Uncharacterized protein</fullName>
    </submittedName>
</protein>
<feature type="domain" description="SLH" evidence="4">
    <location>
        <begin position="1304"/>
        <end position="1367"/>
    </location>
</feature>
<dbReference type="InterPro" id="IPR032186">
    <property type="entry name" value="DUF5018"/>
</dbReference>
<reference evidence="5 6" key="1">
    <citation type="submission" date="2007-04" db="EMBL/GenBank/DDBJ databases">
        <authorList>
            <person name="Fulton L."/>
            <person name="Clifton S."/>
            <person name="Fulton B."/>
            <person name="Xu J."/>
            <person name="Minx P."/>
            <person name="Pepin K.H."/>
            <person name="Johnson M."/>
            <person name="Thiruvilangam P."/>
            <person name="Bhonagiri V."/>
            <person name="Nash W.E."/>
            <person name="Mardis E.R."/>
            <person name="Wilson R.K."/>
        </authorList>
    </citation>
    <scope>NUCLEOTIDE SEQUENCE [LARGE SCALE GENOMIC DNA]</scope>
    <source>
        <strain evidence="5 6">ATCC 29799</strain>
    </source>
</reference>
<dbReference type="eggNOG" id="COG3291">
    <property type="taxonomic scope" value="Bacteria"/>
</dbReference>
<dbReference type="InterPro" id="IPR044060">
    <property type="entry name" value="Bacterial_rp_domain"/>
</dbReference>
<name>A6P1T3_9FIRM</name>
<dbReference type="Pfam" id="PF16410">
    <property type="entry name" value="DUF5018"/>
    <property type="match status" value="1"/>
</dbReference>
<dbReference type="InterPro" id="IPR012341">
    <property type="entry name" value="6hp_glycosidase-like_sf"/>
</dbReference>
<dbReference type="GO" id="GO:0005975">
    <property type="term" value="P:carbohydrate metabolic process"/>
    <property type="evidence" value="ECO:0007669"/>
    <property type="project" value="InterPro"/>
</dbReference>
<dbReference type="InterPro" id="IPR054363">
    <property type="entry name" value="GH95_cat"/>
</dbReference>
<evidence type="ECO:0000259" key="4">
    <source>
        <dbReference type="PROSITE" id="PS51272"/>
    </source>
</evidence>
<dbReference type="GO" id="GO:0004560">
    <property type="term" value="F:alpha-L-fucosidase activity"/>
    <property type="evidence" value="ECO:0007669"/>
    <property type="project" value="TreeGrafter"/>
</dbReference>
<proteinExistence type="predicted"/>
<dbReference type="Proteomes" id="UP000003639">
    <property type="component" value="Unassembled WGS sequence"/>
</dbReference>
<dbReference type="EMBL" id="AAXG02000047">
    <property type="protein sequence ID" value="EDM97975.1"/>
    <property type="molecule type" value="Genomic_DNA"/>
</dbReference>
<keyword evidence="2" id="KW-0732">Signal</keyword>
<dbReference type="Gene3D" id="1.50.10.10">
    <property type="match status" value="1"/>
</dbReference>
<evidence type="ECO:0000256" key="2">
    <source>
        <dbReference type="SAM" id="SignalP"/>
    </source>
</evidence>
<dbReference type="PANTHER" id="PTHR31084:SF0">
    <property type="entry name" value="ALPHA-L-FUCOSIDASE 2"/>
    <property type="match status" value="1"/>
</dbReference>
<feature type="signal peptide" evidence="2">
    <location>
        <begin position="1"/>
        <end position="25"/>
    </location>
</feature>
<dbReference type="Pfam" id="PF00395">
    <property type="entry name" value="SLH"/>
    <property type="match status" value="2"/>
</dbReference>
<accession>A6P1T3</accession>
<feature type="chain" id="PRO_5002700978" evidence="2">
    <location>
        <begin position="26"/>
        <end position="1470"/>
    </location>
</feature>
<dbReference type="Pfam" id="PF18998">
    <property type="entry name" value="Flg_new_2"/>
    <property type="match status" value="1"/>
</dbReference>
<dbReference type="eggNOG" id="COG4733">
    <property type="taxonomic scope" value="Bacteria"/>
</dbReference>